<feature type="transmembrane region" description="Helical" evidence="2">
    <location>
        <begin position="16"/>
        <end position="35"/>
    </location>
</feature>
<dbReference type="OrthoDB" id="460892at2"/>
<dbReference type="InterPro" id="IPR028932">
    <property type="entry name" value="TerB-C"/>
</dbReference>
<evidence type="ECO:0000256" key="2">
    <source>
        <dbReference type="SAM" id="Phobius"/>
    </source>
</evidence>
<reference evidence="4 5" key="1">
    <citation type="journal article" date="2013" name="Genome Biol. Evol.">
        <title>Genomes of Stigonematalean cyanobacteria (subsection V) and the evolution of oxygenic photosynthesis from prokaryotes to plastids.</title>
        <authorList>
            <person name="Dagan T."/>
            <person name="Roettger M."/>
            <person name="Stucken K."/>
            <person name="Landan G."/>
            <person name="Koch R."/>
            <person name="Major P."/>
            <person name="Gould S.B."/>
            <person name="Goremykin V.V."/>
            <person name="Rippka R."/>
            <person name="Tandeau de Marsac N."/>
            <person name="Gugger M."/>
            <person name="Lockhart P.J."/>
            <person name="Allen J.F."/>
            <person name="Brune I."/>
            <person name="Maus I."/>
            <person name="Puhler A."/>
            <person name="Martin W.F."/>
        </authorList>
    </citation>
    <scope>NUCLEOTIDE SEQUENCE [LARGE SCALE GENOMIC DNA]</scope>
    <source>
        <strain evidence="4 5">PCC 7110</strain>
    </source>
</reference>
<dbReference type="Pfam" id="PF15615">
    <property type="entry name" value="TerB_C"/>
    <property type="match status" value="1"/>
</dbReference>
<comment type="caution">
    <text evidence="4">The sequence shown here is derived from an EMBL/GenBank/DDBJ whole genome shotgun (WGS) entry which is preliminary data.</text>
</comment>
<proteinExistence type="predicted"/>
<feature type="coiled-coil region" evidence="1">
    <location>
        <begin position="63"/>
        <end position="300"/>
    </location>
</feature>
<sequence>MLKISSNQSTMNSNRFIIGIIAFSVSFSLSLFLSWDFNKAFLTGLVTVPATYLAAFFVDKRRRNNEMLVLDSLQRRIQELEGLKFRIVSDIKQLEAHNALLYSESSKLQNQLVERRTQRDSLHRELSSFFIEKQQLESEIHYLQNQLHTLDQTKTDLNHSFSALNTEKRRLELNCNVSRGEIAQLQNQLLELQQQKQELESSITLIYRLKPQLEEKLYELRSEIHEMEVQEQQQSQVLTAKKAERESIEASLNSLHAELMEQRKELEQLQGQVSLLLEERDQLQNQVWELLQQMETLTSDPLFDNNEQDREAEFFPFSELMDSLEPVNILADNSEDLSEEWAKFVEQLPNYEIQVLKAILEQENPNPTIKKIAEDNITMPNLLIDSINELARDTIGELLIDTASDNPAIYQEYIRDVRKAIAIHQDIMARQTSRN</sequence>
<protein>
    <recommendedName>
        <fullName evidence="3">TerB-C domain-containing protein</fullName>
    </recommendedName>
</protein>
<feature type="transmembrane region" description="Helical" evidence="2">
    <location>
        <begin position="41"/>
        <end position="58"/>
    </location>
</feature>
<dbReference type="EMBL" id="ANNX02000022">
    <property type="protein sequence ID" value="KYC41268.1"/>
    <property type="molecule type" value="Genomic_DNA"/>
</dbReference>
<keyword evidence="2" id="KW-0812">Transmembrane</keyword>
<evidence type="ECO:0000259" key="3">
    <source>
        <dbReference type="Pfam" id="PF15615"/>
    </source>
</evidence>
<feature type="domain" description="TerB-C" evidence="3">
    <location>
        <begin position="262"/>
        <end position="418"/>
    </location>
</feature>
<evidence type="ECO:0000256" key="1">
    <source>
        <dbReference type="SAM" id="Coils"/>
    </source>
</evidence>
<gene>
    <name evidence="4" type="ORF">WA1_22655</name>
</gene>
<dbReference type="STRING" id="128403.WA1_22655"/>
<accession>A0A139X991</accession>
<organism evidence="4 5">
    <name type="scientific">Scytonema hofmannii PCC 7110</name>
    <dbReference type="NCBI Taxonomy" id="128403"/>
    <lineage>
        <taxon>Bacteria</taxon>
        <taxon>Bacillati</taxon>
        <taxon>Cyanobacteriota</taxon>
        <taxon>Cyanophyceae</taxon>
        <taxon>Nostocales</taxon>
        <taxon>Scytonemataceae</taxon>
        <taxon>Scytonema</taxon>
    </lineage>
</organism>
<dbReference type="Proteomes" id="UP000076925">
    <property type="component" value="Unassembled WGS sequence"/>
</dbReference>
<evidence type="ECO:0000313" key="4">
    <source>
        <dbReference type="EMBL" id="KYC41268.1"/>
    </source>
</evidence>
<keyword evidence="1" id="KW-0175">Coiled coil</keyword>
<keyword evidence="2" id="KW-1133">Transmembrane helix</keyword>
<evidence type="ECO:0000313" key="5">
    <source>
        <dbReference type="Proteomes" id="UP000076925"/>
    </source>
</evidence>
<name>A0A139X991_9CYAN</name>
<keyword evidence="2" id="KW-0472">Membrane</keyword>
<dbReference type="AlphaFoldDB" id="A0A139X991"/>
<keyword evidence="5" id="KW-1185">Reference proteome</keyword>